<proteinExistence type="predicted"/>
<dbReference type="InterPro" id="IPR051317">
    <property type="entry name" value="Gfo/Idh/MocA_oxidoreduct"/>
</dbReference>
<dbReference type="GO" id="GO:0000166">
    <property type="term" value="F:nucleotide binding"/>
    <property type="evidence" value="ECO:0007669"/>
    <property type="project" value="InterPro"/>
</dbReference>
<dbReference type="PANTHER" id="PTHR43708">
    <property type="entry name" value="CONSERVED EXPRESSED OXIDOREDUCTASE (EUROFUNG)"/>
    <property type="match status" value="1"/>
</dbReference>
<dbReference type="InterPro" id="IPR000683">
    <property type="entry name" value="Gfo/Idh/MocA-like_OxRdtase_N"/>
</dbReference>
<dbReference type="SUPFAM" id="SSF51735">
    <property type="entry name" value="NAD(P)-binding Rossmann-fold domains"/>
    <property type="match status" value="1"/>
</dbReference>
<reference evidence="2 3" key="1">
    <citation type="submission" date="2018-03" db="EMBL/GenBank/DDBJ databases">
        <title>Genomic Encyclopedia of Archaeal and Bacterial Type Strains, Phase II (KMG-II): from individual species to whole genera.</title>
        <authorList>
            <person name="Goeker M."/>
        </authorList>
    </citation>
    <scope>NUCLEOTIDE SEQUENCE [LARGE SCALE GENOMIC DNA]</scope>
    <source>
        <strain evidence="2 3">DSM 29328</strain>
    </source>
</reference>
<dbReference type="OrthoDB" id="6183734at2"/>
<evidence type="ECO:0000259" key="1">
    <source>
        <dbReference type="Pfam" id="PF01408"/>
    </source>
</evidence>
<dbReference type="Proteomes" id="UP000239480">
    <property type="component" value="Unassembled WGS sequence"/>
</dbReference>
<dbReference type="EMBL" id="PVTD01000007">
    <property type="protein sequence ID" value="PRY22128.1"/>
    <property type="molecule type" value="Genomic_DNA"/>
</dbReference>
<dbReference type="PANTHER" id="PTHR43708:SF8">
    <property type="entry name" value="OXIDOREDUCTASE"/>
    <property type="match status" value="1"/>
</dbReference>
<evidence type="ECO:0000313" key="3">
    <source>
        <dbReference type="Proteomes" id="UP000239480"/>
    </source>
</evidence>
<protein>
    <submittedName>
        <fullName evidence="2">Putative dehydrogenase</fullName>
    </submittedName>
</protein>
<dbReference type="Pfam" id="PF01408">
    <property type="entry name" value="GFO_IDH_MocA"/>
    <property type="match status" value="1"/>
</dbReference>
<comment type="caution">
    <text evidence="2">The sequence shown here is derived from an EMBL/GenBank/DDBJ whole genome shotgun (WGS) entry which is preliminary data.</text>
</comment>
<sequence>MAGDLRVGLVGAGMVAAYHIAGWSDCPGATLVGVADPDPARARDRATAAGAQAFPSLAEMAEIGLDAVDIVAPAPIHGALIDEALSHGLHVKCQKPLAPDHASARRIVDRLPDGARVMIHENWRWRPQYRALRMAMEEDTLQRPTGFEFRVESSGLLPRPDGSFPALERQPFFADMPRFLVLELLIHHLDTLEFLFGPVEIHSARLDRRCMAIRGEDLAVITLVAGGVPGRLIGDFCVPGAPPLPRDRLALTGSEVPVVDGWRIALPGQPGCDFDPEKAYQQSYTDTIGHFVDCIRQNRVFETPAQQGLRALDHVAKIYAIADPSLIPAAAT</sequence>
<dbReference type="InterPro" id="IPR036291">
    <property type="entry name" value="NAD(P)-bd_dom_sf"/>
</dbReference>
<organism evidence="2 3">
    <name type="scientific">Aliiruegeria haliotis</name>
    <dbReference type="NCBI Taxonomy" id="1280846"/>
    <lineage>
        <taxon>Bacteria</taxon>
        <taxon>Pseudomonadati</taxon>
        <taxon>Pseudomonadota</taxon>
        <taxon>Alphaproteobacteria</taxon>
        <taxon>Rhodobacterales</taxon>
        <taxon>Roseobacteraceae</taxon>
        <taxon>Aliiruegeria</taxon>
    </lineage>
</organism>
<name>A0A2T0RLS8_9RHOB</name>
<feature type="domain" description="Gfo/Idh/MocA-like oxidoreductase N-terminal" evidence="1">
    <location>
        <begin position="5"/>
        <end position="111"/>
    </location>
</feature>
<keyword evidence="3" id="KW-1185">Reference proteome</keyword>
<accession>A0A2T0RLS8</accession>
<dbReference type="Gene3D" id="3.30.360.10">
    <property type="entry name" value="Dihydrodipicolinate Reductase, domain 2"/>
    <property type="match status" value="1"/>
</dbReference>
<dbReference type="Gene3D" id="3.40.50.720">
    <property type="entry name" value="NAD(P)-binding Rossmann-like Domain"/>
    <property type="match status" value="1"/>
</dbReference>
<dbReference type="RefSeq" id="WP_158263558.1">
    <property type="nucleotide sequence ID" value="NZ_PVTD01000007.1"/>
</dbReference>
<evidence type="ECO:0000313" key="2">
    <source>
        <dbReference type="EMBL" id="PRY22128.1"/>
    </source>
</evidence>
<gene>
    <name evidence="2" type="ORF">CLV78_10752</name>
</gene>
<dbReference type="AlphaFoldDB" id="A0A2T0RLS8"/>